<evidence type="ECO:0000256" key="1">
    <source>
        <dbReference type="ARBA" id="ARBA00022801"/>
    </source>
</evidence>
<dbReference type="InterPro" id="IPR045857">
    <property type="entry name" value="O16G_dom_2"/>
</dbReference>
<dbReference type="GO" id="GO:0005975">
    <property type="term" value="P:carbohydrate metabolic process"/>
    <property type="evidence" value="ECO:0007669"/>
    <property type="project" value="InterPro"/>
</dbReference>
<reference evidence="5" key="1">
    <citation type="submission" date="2019-03" db="EMBL/GenBank/DDBJ databases">
        <title>Weissella sp. 26KH-42 Genome sequencing.</title>
        <authorList>
            <person name="Heo J."/>
            <person name="Kim S.-J."/>
            <person name="Kim J.-S."/>
            <person name="Hong S.-B."/>
            <person name="Kwon S.-W."/>
        </authorList>
    </citation>
    <scope>NUCLEOTIDE SEQUENCE [LARGE SCALE GENOMIC DNA]</scope>
    <source>
        <strain evidence="5">26KH-42</strain>
    </source>
</reference>
<dbReference type="Gene3D" id="3.20.20.80">
    <property type="entry name" value="Glycosidases"/>
    <property type="match status" value="1"/>
</dbReference>
<dbReference type="KEGG" id="wei:EQG49_07740"/>
<feature type="domain" description="Glycosyl hydrolase family 13 catalytic" evidence="3">
    <location>
        <begin position="137"/>
        <end position="524"/>
    </location>
</feature>
<evidence type="ECO:0000313" key="5">
    <source>
        <dbReference type="Proteomes" id="UP000292886"/>
    </source>
</evidence>
<dbReference type="PANTHER" id="PTHR10357:SF210">
    <property type="entry name" value="MALTODEXTRIN GLUCOSIDASE"/>
    <property type="match status" value="1"/>
</dbReference>
<evidence type="ECO:0000256" key="2">
    <source>
        <dbReference type="ARBA" id="ARBA00023295"/>
    </source>
</evidence>
<dbReference type="SMART" id="SM00642">
    <property type="entry name" value="Aamy"/>
    <property type="match status" value="1"/>
</dbReference>
<keyword evidence="1 4" id="KW-0378">Hydrolase</keyword>
<dbReference type="OrthoDB" id="9805159at2"/>
<dbReference type="InterPro" id="IPR017853">
    <property type="entry name" value="GH"/>
</dbReference>
<dbReference type="SUPFAM" id="SSF51445">
    <property type="entry name" value="(Trans)glycosidases"/>
    <property type="match status" value="1"/>
</dbReference>
<dbReference type="EMBL" id="CP037940">
    <property type="protein sequence ID" value="QBO36360.1"/>
    <property type="molecule type" value="Genomic_DNA"/>
</dbReference>
<evidence type="ECO:0000313" key="4">
    <source>
        <dbReference type="EMBL" id="QBO36360.1"/>
    </source>
</evidence>
<dbReference type="PANTHER" id="PTHR10357">
    <property type="entry name" value="ALPHA-AMYLASE FAMILY MEMBER"/>
    <property type="match status" value="1"/>
</dbReference>
<accession>A0A4P6YUE7</accession>
<keyword evidence="2" id="KW-0326">Glycosidase</keyword>
<dbReference type="GO" id="GO:0016798">
    <property type="term" value="F:hydrolase activity, acting on glycosyl bonds"/>
    <property type="evidence" value="ECO:0007669"/>
    <property type="project" value="UniProtKB-KW"/>
</dbReference>
<dbReference type="Pfam" id="PF00128">
    <property type="entry name" value="Alpha-amylase"/>
    <property type="match status" value="1"/>
</dbReference>
<name>A0A4P6YUE7_9LACO</name>
<evidence type="ECO:0000259" key="3">
    <source>
        <dbReference type="SMART" id="SM00642"/>
    </source>
</evidence>
<proteinExistence type="predicted"/>
<protein>
    <submittedName>
        <fullName evidence="4">Glycoside hydrolase family 13 protein</fullName>
    </submittedName>
</protein>
<sequence>MAIYFDPLKIEYKKPFGAVLYGTTIDFGIKIEHEQVHSVTLNVIEDQRYAPKQVVEFQPNKSNHWIGQFTANNAGLYFYYYEITLQDRTIYYGAKESGMSGSGQWYNNLDEVHSYQLTTVSKIEKVPDWYKNAIFYHIFVDRFNNGNPDGKVTAPKPNTFLYGQMSDAPMYIRGVDNEIARWDFYGGNFKGITQKLEYLQNLGVTALYLSPVFESRSNHRYDTADYLQIDSMLGSLADFDALLAACHQRGMHVILDGVFNHVGSNSRYFNLYGTYEDLGGAESENSPYFSWFDFSEFPTEYNSWWGVKDLPVVNKNDDAYQKFIYKTPQTSVIDYWTKRGVDGWRLDVADELPDNFIKGIRTALDRAGKDGETVLIGEVWEDASNKIAYGERHYYLNGDMLHAVMNYPFRSLMLKLLNGEISIMDFVLHVKTLQEHYPSWTFKHNFNNIGTHDTERALTMVGKSMDKFNLLVQMFMTLPGVPCIYYGDETGLTGGKDPENRAFYPWDDVNPEAMNIYQDAIAMRKKYSWLVDASFDMFPLGRGVGYMYYHENGQYVIFAVNPTDMTQTFTSGQADTSSMALWPERLVEMYLNDVVVKPYSMVAIDNS</sequence>
<dbReference type="Proteomes" id="UP000292886">
    <property type="component" value="Chromosome"/>
</dbReference>
<dbReference type="CDD" id="cd11338">
    <property type="entry name" value="AmyAc_CMD"/>
    <property type="match status" value="1"/>
</dbReference>
<dbReference type="Gene3D" id="2.60.40.10">
    <property type="entry name" value="Immunoglobulins"/>
    <property type="match status" value="1"/>
</dbReference>
<dbReference type="Gene3D" id="3.90.400.10">
    <property type="entry name" value="Oligo-1,6-glucosidase, Domain 2"/>
    <property type="match status" value="1"/>
</dbReference>
<dbReference type="AlphaFoldDB" id="A0A4P6YUE7"/>
<dbReference type="RefSeq" id="WP_133363437.1">
    <property type="nucleotide sequence ID" value="NZ_CP037940.1"/>
</dbReference>
<keyword evidence="5" id="KW-1185">Reference proteome</keyword>
<dbReference type="InterPro" id="IPR006047">
    <property type="entry name" value="GH13_cat_dom"/>
</dbReference>
<dbReference type="InterPro" id="IPR013783">
    <property type="entry name" value="Ig-like_fold"/>
</dbReference>
<organism evidence="4 5">
    <name type="scientific">Periweissella cryptocerci</name>
    <dbReference type="NCBI Taxonomy" id="2506420"/>
    <lineage>
        <taxon>Bacteria</taxon>
        <taxon>Bacillati</taxon>
        <taxon>Bacillota</taxon>
        <taxon>Bacilli</taxon>
        <taxon>Lactobacillales</taxon>
        <taxon>Lactobacillaceae</taxon>
        <taxon>Periweissella</taxon>
    </lineage>
</organism>
<gene>
    <name evidence="4" type="ORF">EQG49_07740</name>
</gene>